<name>A0A6C0M0A5_9ZZZZ</name>
<organism evidence="1">
    <name type="scientific">viral metagenome</name>
    <dbReference type="NCBI Taxonomy" id="1070528"/>
    <lineage>
        <taxon>unclassified sequences</taxon>
        <taxon>metagenomes</taxon>
        <taxon>organismal metagenomes</taxon>
    </lineage>
</organism>
<reference evidence="1" key="1">
    <citation type="journal article" date="2020" name="Nature">
        <title>Giant virus diversity and host interactions through global metagenomics.</title>
        <authorList>
            <person name="Schulz F."/>
            <person name="Roux S."/>
            <person name="Paez-Espino D."/>
            <person name="Jungbluth S."/>
            <person name="Walsh D.A."/>
            <person name="Denef V.J."/>
            <person name="McMahon K.D."/>
            <person name="Konstantinidis K.T."/>
            <person name="Eloe-Fadrosh E.A."/>
            <person name="Kyrpides N.C."/>
            <person name="Woyke T."/>
        </authorList>
    </citation>
    <scope>NUCLEOTIDE SEQUENCE</scope>
    <source>
        <strain evidence="1">GVMAG-S-1017244-22</strain>
    </source>
</reference>
<proteinExistence type="predicted"/>
<protein>
    <submittedName>
        <fullName evidence="1">Uncharacterized protein</fullName>
    </submittedName>
</protein>
<dbReference type="AlphaFoldDB" id="A0A6C0M0A5"/>
<evidence type="ECO:0000313" key="1">
    <source>
        <dbReference type="EMBL" id="QHU34942.1"/>
    </source>
</evidence>
<sequence length="99" mass="11598">MFFLDAHFDGGFTSHQTNYKFRCPLFEELEGIRSIQRNDNIILIDDLRIIKNIFPWNEGSYGNINFLDKIKSTILTINKDYKFGTLNGEEEDDVLIAYI</sequence>
<accession>A0A6C0M0A5</accession>
<dbReference type="EMBL" id="MN740581">
    <property type="protein sequence ID" value="QHU34942.1"/>
    <property type="molecule type" value="Genomic_DNA"/>
</dbReference>